<proteinExistence type="predicted"/>
<dbReference type="Proteomes" id="UP000035900">
    <property type="component" value="Unassembled WGS sequence"/>
</dbReference>
<feature type="domain" description="CBM-cenC" evidence="4">
    <location>
        <begin position="19"/>
        <end position="144"/>
    </location>
</feature>
<dbReference type="Pfam" id="PF18962">
    <property type="entry name" value="Por_Secre_tail"/>
    <property type="match status" value="1"/>
</dbReference>
<protein>
    <recommendedName>
        <fullName evidence="8">Secretion system C-terminal sorting domain-containing protein</fullName>
    </recommendedName>
</protein>
<evidence type="ECO:0000256" key="3">
    <source>
        <dbReference type="SAM" id="SignalP"/>
    </source>
</evidence>
<evidence type="ECO:0000313" key="7">
    <source>
        <dbReference type="Proteomes" id="UP000035900"/>
    </source>
</evidence>
<evidence type="ECO:0008006" key="8">
    <source>
        <dbReference type="Google" id="ProtNLM"/>
    </source>
</evidence>
<dbReference type="OrthoDB" id="1465721at2"/>
<evidence type="ECO:0000259" key="4">
    <source>
        <dbReference type="Pfam" id="PF02018"/>
    </source>
</evidence>
<dbReference type="SUPFAM" id="SSF49785">
    <property type="entry name" value="Galactose-binding domain-like"/>
    <property type="match status" value="1"/>
</dbReference>
<feature type="chain" id="PRO_5005289003" description="Secretion system C-terminal sorting domain-containing protein" evidence="3">
    <location>
        <begin position="21"/>
        <end position="247"/>
    </location>
</feature>
<dbReference type="EMBL" id="LFNG01000007">
    <property type="protein sequence ID" value="KMQ71536.1"/>
    <property type="molecule type" value="Genomic_DNA"/>
</dbReference>
<dbReference type="InterPro" id="IPR003305">
    <property type="entry name" value="CenC_carb-bd"/>
</dbReference>
<dbReference type="InterPro" id="IPR026444">
    <property type="entry name" value="Secre_tail"/>
</dbReference>
<keyword evidence="2" id="KW-0378">Hydrolase</keyword>
<dbReference type="NCBIfam" id="TIGR04183">
    <property type="entry name" value="Por_Secre_tail"/>
    <property type="match status" value="1"/>
</dbReference>
<feature type="domain" description="Secretion system C-terminal sorting" evidence="5">
    <location>
        <begin position="191"/>
        <end position="244"/>
    </location>
</feature>
<organism evidence="6 7">
    <name type="scientific">Chryseobacterium koreense CCUG 49689</name>
    <dbReference type="NCBI Taxonomy" id="1304281"/>
    <lineage>
        <taxon>Bacteria</taxon>
        <taxon>Pseudomonadati</taxon>
        <taxon>Bacteroidota</taxon>
        <taxon>Flavobacteriia</taxon>
        <taxon>Flavobacteriales</taxon>
        <taxon>Weeksellaceae</taxon>
        <taxon>Chryseobacterium group</taxon>
        <taxon>Chryseobacterium</taxon>
    </lineage>
</organism>
<dbReference type="STRING" id="1304281.ACM44_06855"/>
<evidence type="ECO:0000256" key="2">
    <source>
        <dbReference type="ARBA" id="ARBA00022801"/>
    </source>
</evidence>
<dbReference type="Pfam" id="PF02018">
    <property type="entry name" value="CBM_4_9"/>
    <property type="match status" value="1"/>
</dbReference>
<dbReference type="Gene3D" id="2.60.120.260">
    <property type="entry name" value="Galactose-binding domain-like"/>
    <property type="match status" value="1"/>
</dbReference>
<evidence type="ECO:0000313" key="6">
    <source>
        <dbReference type="EMBL" id="KMQ71536.1"/>
    </source>
</evidence>
<reference evidence="6 7" key="1">
    <citation type="journal article" date="2004" name="Int. J. Syst. Evol. Microbiol.">
        <title>Kaistella koreensis gen. nov., sp. nov., a novel member of the Chryseobacterium-Bergeyella-Riemerella branch.</title>
        <authorList>
            <person name="Kim M.K."/>
            <person name="Im W.T."/>
            <person name="Shin Y.K."/>
            <person name="Lim J.H."/>
            <person name="Kim S.H."/>
            <person name="Lee B.C."/>
            <person name="Park M.Y."/>
            <person name="Lee K.Y."/>
            <person name="Lee S.T."/>
        </authorList>
    </citation>
    <scope>NUCLEOTIDE SEQUENCE [LARGE SCALE GENOMIC DNA]</scope>
    <source>
        <strain evidence="6 7">CCUG 49689</strain>
    </source>
</reference>
<feature type="signal peptide" evidence="3">
    <location>
        <begin position="1"/>
        <end position="20"/>
    </location>
</feature>
<dbReference type="AlphaFoldDB" id="A0A0J7J0E4"/>
<dbReference type="InterPro" id="IPR008979">
    <property type="entry name" value="Galactose-bd-like_sf"/>
</dbReference>
<dbReference type="RefSeq" id="WP_048499285.1">
    <property type="nucleotide sequence ID" value="NZ_LFNG01000007.1"/>
</dbReference>
<keyword evidence="7" id="KW-1185">Reference proteome</keyword>
<accession>A0A0J7J0E4</accession>
<comment type="caution">
    <text evidence="6">The sequence shown here is derived from an EMBL/GenBank/DDBJ whole genome shotgun (WGS) entry which is preliminary data.</text>
</comment>
<evidence type="ECO:0000256" key="1">
    <source>
        <dbReference type="ARBA" id="ARBA00022729"/>
    </source>
</evidence>
<dbReference type="PATRIC" id="fig|1304281.5.peg.1469"/>
<dbReference type="GO" id="GO:0016798">
    <property type="term" value="F:hydrolase activity, acting on glycosyl bonds"/>
    <property type="evidence" value="ECO:0007669"/>
    <property type="project" value="InterPro"/>
</dbReference>
<gene>
    <name evidence="6" type="ORF">ACM44_06855</name>
</gene>
<name>A0A0J7J0E4_9FLAO</name>
<evidence type="ECO:0000259" key="5">
    <source>
        <dbReference type="Pfam" id="PF18962"/>
    </source>
</evidence>
<keyword evidence="1 3" id="KW-0732">Signal</keyword>
<sequence length="247" mass="26628">MKKIFTVFALVFLLSLSAQNLLVNGSFENWTSGNPDGWLGSATNLGIASMNVSDDAQDGLKSIKLDNSSTTHRRFSSQAVNLTADTNYILTFYVKGSGEVRNAWLGSDYSSYTAYSAAGSEWQKITYKFTTGPMATGAEIIFSVRSTGVEGILIDNAVLVVDTGGQLGLNDNETDAISMSTDWTHHADFSTKGKAQVEIYNLNGQLMQTATGSNHFGVDVSLLPKGVYAVKINIDGQITIKKAIKKQ</sequence>